<dbReference type="GO" id="GO:0045892">
    <property type="term" value="P:negative regulation of DNA-templated transcription"/>
    <property type="evidence" value="ECO:0007669"/>
    <property type="project" value="TreeGrafter"/>
</dbReference>
<evidence type="ECO:0000313" key="2">
    <source>
        <dbReference type="EMBL" id="ABE50977.1"/>
    </source>
</evidence>
<dbReference type="AlphaFoldDB" id="Q1GXR0"/>
<proteinExistence type="predicted"/>
<protein>
    <recommendedName>
        <fullName evidence="1">HTH iclR-type domain-containing protein</fullName>
    </recommendedName>
</protein>
<dbReference type="Proteomes" id="UP000002440">
    <property type="component" value="Chromosome"/>
</dbReference>
<feature type="domain" description="HTH iclR-type" evidence="1">
    <location>
        <begin position="8"/>
        <end position="72"/>
    </location>
</feature>
<dbReference type="GO" id="GO:0003677">
    <property type="term" value="F:DNA binding"/>
    <property type="evidence" value="ECO:0007669"/>
    <property type="project" value="InterPro"/>
</dbReference>
<dbReference type="STRING" id="265072.Mfla_2714"/>
<reference evidence="2 3" key="1">
    <citation type="submission" date="2006-03" db="EMBL/GenBank/DDBJ databases">
        <title>Complete sequence of Methylobacillus flagellatus KT.</title>
        <authorList>
            <consortium name="US DOE Joint Genome Institute"/>
            <person name="Copeland A."/>
            <person name="Lucas S."/>
            <person name="Lapidus A."/>
            <person name="Barry K."/>
            <person name="Detter J.C."/>
            <person name="Glavina del Rio T."/>
            <person name="Hammon N."/>
            <person name="Israni S."/>
            <person name="Dalin E."/>
            <person name="Tice H."/>
            <person name="Pitluck S."/>
            <person name="Brettin T."/>
            <person name="Bruce D."/>
            <person name="Han C."/>
            <person name="Tapia R."/>
            <person name="Saunders E."/>
            <person name="Gilna P."/>
            <person name="Schmutz J."/>
            <person name="Larimer F."/>
            <person name="Land M."/>
            <person name="Kyrpides N."/>
            <person name="Anderson I."/>
            <person name="Richardson P."/>
        </authorList>
    </citation>
    <scope>NUCLEOTIDE SEQUENCE [LARGE SCALE GENOMIC DNA]</scope>
    <source>
        <strain evidence="3">KT / ATCC 51484 / DSM 6875</strain>
    </source>
</reference>
<sequence length="104" mass="11875">MAEKKYNSSSQERGYRVLLLLAGHEFDGLAPGQLAEALKTNPSNITRDLRVLQEVGLAEPLPTDQRRWRLGPKLIQVATQFQQSLTEIKRRADEVQQRYTRTPS</sequence>
<dbReference type="GO" id="GO:0003700">
    <property type="term" value="F:DNA-binding transcription factor activity"/>
    <property type="evidence" value="ECO:0007669"/>
    <property type="project" value="TreeGrafter"/>
</dbReference>
<dbReference type="InterPro" id="IPR005471">
    <property type="entry name" value="Tscrpt_reg_IclR_N"/>
</dbReference>
<organism evidence="2 3">
    <name type="scientific">Methylobacillus flagellatus (strain ATCC 51484 / DSM 6875 / VKM B-1610 / KT)</name>
    <dbReference type="NCBI Taxonomy" id="265072"/>
    <lineage>
        <taxon>Bacteria</taxon>
        <taxon>Pseudomonadati</taxon>
        <taxon>Pseudomonadota</taxon>
        <taxon>Betaproteobacteria</taxon>
        <taxon>Nitrosomonadales</taxon>
        <taxon>Methylophilaceae</taxon>
        <taxon>Methylobacillus</taxon>
    </lineage>
</organism>
<dbReference type="SUPFAM" id="SSF46785">
    <property type="entry name" value="Winged helix' DNA-binding domain"/>
    <property type="match status" value="1"/>
</dbReference>
<dbReference type="HOGENOM" id="CLU_172302_1_0_4"/>
<evidence type="ECO:0000313" key="3">
    <source>
        <dbReference type="Proteomes" id="UP000002440"/>
    </source>
</evidence>
<dbReference type="KEGG" id="mfa:Mfla_2714"/>
<dbReference type="InterPro" id="IPR036388">
    <property type="entry name" value="WH-like_DNA-bd_sf"/>
</dbReference>
<dbReference type="eggNOG" id="COG1414">
    <property type="taxonomic scope" value="Bacteria"/>
</dbReference>
<dbReference type="Gene3D" id="1.10.10.10">
    <property type="entry name" value="Winged helix-like DNA-binding domain superfamily/Winged helix DNA-binding domain"/>
    <property type="match status" value="1"/>
</dbReference>
<dbReference type="Pfam" id="PF12840">
    <property type="entry name" value="HTH_20"/>
    <property type="match status" value="1"/>
</dbReference>
<dbReference type="PROSITE" id="PS51077">
    <property type="entry name" value="HTH_ICLR"/>
    <property type="match status" value="1"/>
</dbReference>
<evidence type="ECO:0000259" key="1">
    <source>
        <dbReference type="PROSITE" id="PS51077"/>
    </source>
</evidence>
<name>Q1GXR0_METFK</name>
<dbReference type="PANTHER" id="PTHR30136:SF35">
    <property type="entry name" value="HTH-TYPE TRANSCRIPTIONAL REGULATOR RV1719"/>
    <property type="match status" value="1"/>
</dbReference>
<dbReference type="PANTHER" id="PTHR30136">
    <property type="entry name" value="HELIX-TURN-HELIX TRANSCRIPTIONAL REGULATOR, ICLR FAMILY"/>
    <property type="match status" value="1"/>
</dbReference>
<gene>
    <name evidence="2" type="ordered locus">Mfla_2714</name>
</gene>
<dbReference type="OrthoDB" id="8593745at2"/>
<dbReference type="EMBL" id="CP000284">
    <property type="protein sequence ID" value="ABE50977.1"/>
    <property type="molecule type" value="Genomic_DNA"/>
</dbReference>
<keyword evidence="3" id="KW-1185">Reference proteome</keyword>
<accession>Q1GXR0</accession>
<dbReference type="InterPro" id="IPR050707">
    <property type="entry name" value="HTH_MetabolicPath_Reg"/>
</dbReference>
<dbReference type="RefSeq" id="WP_011480930.1">
    <property type="nucleotide sequence ID" value="NC_007947.1"/>
</dbReference>
<dbReference type="InterPro" id="IPR036390">
    <property type="entry name" value="WH_DNA-bd_sf"/>
</dbReference>